<keyword evidence="7" id="KW-0677">Repeat</keyword>
<dbReference type="PANTHER" id="PTHR11774:SF6">
    <property type="entry name" value="PROTEIN FARNESYLTRANSFERASE SUBUNIT BETA"/>
    <property type="match status" value="1"/>
</dbReference>
<accession>A0A1G4JJC5</accession>
<evidence type="ECO:0000313" key="11">
    <source>
        <dbReference type="EMBL" id="SCU90420.1"/>
    </source>
</evidence>
<evidence type="ECO:0000256" key="1">
    <source>
        <dbReference type="ARBA" id="ARBA00010497"/>
    </source>
</evidence>
<dbReference type="GO" id="GO:0097354">
    <property type="term" value="P:prenylation"/>
    <property type="evidence" value="ECO:0007669"/>
    <property type="project" value="UniProtKB-UniRule"/>
</dbReference>
<comment type="cofactor">
    <cofactor evidence="9">
        <name>Zn(2+)</name>
        <dbReference type="ChEBI" id="CHEBI:29105"/>
    </cofactor>
    <text evidence="9">Binds 1 zinc ion per subunit.</text>
</comment>
<evidence type="ECO:0000256" key="7">
    <source>
        <dbReference type="ARBA" id="ARBA00022737"/>
    </source>
</evidence>
<comment type="similarity">
    <text evidence="1 9">Belongs to the protein prenyltransferase subunit beta family.</text>
</comment>
<feature type="domain" description="Prenyltransferase alpha-alpha toroid" evidence="10">
    <location>
        <begin position="80"/>
        <end position="409"/>
    </location>
</feature>
<evidence type="ECO:0000259" key="10">
    <source>
        <dbReference type="Pfam" id="PF00432"/>
    </source>
</evidence>
<dbReference type="AlphaFoldDB" id="A0A1G4JJC5"/>
<evidence type="ECO:0000256" key="4">
    <source>
        <dbReference type="ARBA" id="ARBA00022602"/>
    </source>
</evidence>
<dbReference type="STRING" id="1230905.A0A1G4JJC5"/>
<keyword evidence="4 9" id="KW-0637">Prenyltransferase</keyword>
<dbReference type="Proteomes" id="UP000191024">
    <property type="component" value="Chromosome E"/>
</dbReference>
<comment type="function">
    <text evidence="9">Catalyzes the transfer of a farnesyl moiety from farnesyl diphosphate to a cysteine at the fourth position from the C-terminus of several proteins. The beta subunit is responsible for peptide-binding.</text>
</comment>
<proteinExistence type="inferred from homology"/>
<dbReference type="Pfam" id="PF00432">
    <property type="entry name" value="Prenyltrans"/>
    <property type="match status" value="1"/>
</dbReference>
<keyword evidence="5 9" id="KW-0808">Transferase</keyword>
<comment type="subunit">
    <text evidence="9">Heterodimer of an alpha and a beta subunit.</text>
</comment>
<evidence type="ECO:0000256" key="8">
    <source>
        <dbReference type="ARBA" id="ARBA00022833"/>
    </source>
</evidence>
<dbReference type="InterPro" id="IPR045089">
    <property type="entry name" value="PGGT1B-like"/>
</dbReference>
<dbReference type="InterPro" id="IPR008930">
    <property type="entry name" value="Terpenoid_cyclase/PrenylTrfase"/>
</dbReference>
<evidence type="ECO:0000256" key="3">
    <source>
        <dbReference type="ARBA" id="ARBA00015798"/>
    </source>
</evidence>
<dbReference type="GO" id="GO:0004660">
    <property type="term" value="F:protein farnesyltransferase activity"/>
    <property type="evidence" value="ECO:0007669"/>
    <property type="project" value="UniProtKB-UniRule"/>
</dbReference>
<evidence type="ECO:0000256" key="9">
    <source>
        <dbReference type="RuleBase" id="RU365056"/>
    </source>
</evidence>
<dbReference type="GO" id="GO:0008270">
    <property type="term" value="F:zinc ion binding"/>
    <property type="evidence" value="ECO:0007669"/>
    <property type="project" value="UniProtKB-UniRule"/>
</dbReference>
<dbReference type="InterPro" id="IPR026872">
    <property type="entry name" value="FTB"/>
</dbReference>
<dbReference type="InterPro" id="IPR001330">
    <property type="entry name" value="Prenyltrans"/>
</dbReference>
<evidence type="ECO:0000256" key="2">
    <source>
        <dbReference type="ARBA" id="ARBA00012702"/>
    </source>
</evidence>
<dbReference type="CDD" id="cd02893">
    <property type="entry name" value="FTase"/>
    <property type="match status" value="1"/>
</dbReference>
<reference evidence="11 12" key="1">
    <citation type="submission" date="2016-03" db="EMBL/GenBank/DDBJ databases">
        <authorList>
            <person name="Devillers H."/>
        </authorList>
    </citation>
    <scope>NUCLEOTIDE SEQUENCE [LARGE SCALE GENOMIC DNA]</scope>
    <source>
        <strain evidence="11">CBS 11717</strain>
    </source>
</reference>
<sequence length="426" mass="47927">MARRNMKRLNFINGSLLGRKRVVTEQIHLEETEEQGQSEVDVININMLPETETVCDREEVIRDCQELFDKFAGEAHDLMADFHERYLLWAFSDMLPPQMKALEASQPWIIYWIANSLKVMCPGSLTTDTQRRICQKLLKIAEPDGLFAGGQGQLPNLLCTYASIAALALCDNVDDCWEQIDRKAIYNWLMKLKTPDGGFRTCLEVGECDTRGIYCALAVAQMLQIMTSELCQNVKFFLIRCQTYEGGFGACPQGDEAHGGYTFCAVASLAILNEIPVMNIEQLMEWCSARQYNEEKGLSGRSNKLVDGCYSYWIGATSAILEAHGYGDCINKPQLREYILKCCQSSGRPGLRDKPGKSPDFYHTNYIALGLSITEYSFEAKKGPDALVNSSRILRTPETDLQPINPVFGLPSKDLADIIIFNKDRL</sequence>
<evidence type="ECO:0000256" key="5">
    <source>
        <dbReference type="ARBA" id="ARBA00022679"/>
    </source>
</evidence>
<dbReference type="GO" id="GO:0005965">
    <property type="term" value="C:protein farnesyltransferase complex"/>
    <property type="evidence" value="ECO:0007669"/>
    <property type="project" value="UniProtKB-UniRule"/>
</dbReference>
<dbReference type="Gene3D" id="1.50.10.20">
    <property type="match status" value="1"/>
</dbReference>
<keyword evidence="12" id="KW-1185">Reference proteome</keyword>
<organism evidence="11 12">
    <name type="scientific">Lachancea mirantina</name>
    <dbReference type="NCBI Taxonomy" id="1230905"/>
    <lineage>
        <taxon>Eukaryota</taxon>
        <taxon>Fungi</taxon>
        <taxon>Dikarya</taxon>
        <taxon>Ascomycota</taxon>
        <taxon>Saccharomycotina</taxon>
        <taxon>Saccharomycetes</taxon>
        <taxon>Saccharomycetales</taxon>
        <taxon>Saccharomycetaceae</taxon>
        <taxon>Lachancea</taxon>
    </lineage>
</organism>
<keyword evidence="6 9" id="KW-0479">Metal-binding</keyword>
<dbReference type="EMBL" id="LT598465">
    <property type="protein sequence ID" value="SCU90420.1"/>
    <property type="molecule type" value="Genomic_DNA"/>
</dbReference>
<evidence type="ECO:0000256" key="6">
    <source>
        <dbReference type="ARBA" id="ARBA00022723"/>
    </source>
</evidence>
<comment type="catalytic activity">
    <reaction evidence="9">
        <text>L-cysteinyl-[protein] + (2E,6E)-farnesyl diphosphate = S-(2E,6E)-farnesyl-L-cysteinyl-[protein] + diphosphate</text>
        <dbReference type="Rhea" id="RHEA:13345"/>
        <dbReference type="Rhea" id="RHEA-COMP:10131"/>
        <dbReference type="Rhea" id="RHEA-COMP:11535"/>
        <dbReference type="ChEBI" id="CHEBI:29950"/>
        <dbReference type="ChEBI" id="CHEBI:33019"/>
        <dbReference type="ChEBI" id="CHEBI:86019"/>
        <dbReference type="ChEBI" id="CHEBI:175763"/>
    </reaction>
</comment>
<evidence type="ECO:0000313" key="12">
    <source>
        <dbReference type="Proteomes" id="UP000191024"/>
    </source>
</evidence>
<dbReference type="EC" id="2.5.1.58" evidence="2 9"/>
<name>A0A1G4JJC5_9SACH</name>
<gene>
    <name evidence="11" type="ORF">LAMI_0E01992G</name>
</gene>
<protein>
    <recommendedName>
        <fullName evidence="3 9">Protein farnesyltransferase subunit beta</fullName>
        <shortName evidence="9">FTase-beta</shortName>
        <ecNumber evidence="2 9">2.5.1.58</ecNumber>
    </recommendedName>
</protein>
<dbReference type="SUPFAM" id="SSF48239">
    <property type="entry name" value="Terpenoid cyclases/Protein prenyltransferases"/>
    <property type="match status" value="1"/>
</dbReference>
<dbReference type="OrthoDB" id="10261146at2759"/>
<keyword evidence="8 9" id="KW-0862">Zinc</keyword>
<dbReference type="PANTHER" id="PTHR11774">
    <property type="entry name" value="GERANYLGERANYL TRANSFERASE TYPE BETA SUBUNIT"/>
    <property type="match status" value="1"/>
</dbReference>